<evidence type="ECO:0000313" key="3">
    <source>
        <dbReference type="Proteomes" id="UP001367508"/>
    </source>
</evidence>
<name>A0AAN9K2E1_CANGL</name>
<keyword evidence="1" id="KW-0732">Signal</keyword>
<feature type="signal peptide" evidence="1">
    <location>
        <begin position="1"/>
        <end position="28"/>
    </location>
</feature>
<dbReference type="AlphaFoldDB" id="A0AAN9K2E1"/>
<comment type="caution">
    <text evidence="2">The sequence shown here is derived from an EMBL/GenBank/DDBJ whole genome shotgun (WGS) entry which is preliminary data.</text>
</comment>
<dbReference type="Proteomes" id="UP001367508">
    <property type="component" value="Unassembled WGS sequence"/>
</dbReference>
<protein>
    <recommendedName>
        <fullName evidence="4">Secreted protein</fullName>
    </recommendedName>
</protein>
<proteinExistence type="predicted"/>
<organism evidence="2 3">
    <name type="scientific">Canavalia gladiata</name>
    <name type="common">Sword bean</name>
    <name type="synonym">Dolichos gladiatus</name>
    <dbReference type="NCBI Taxonomy" id="3824"/>
    <lineage>
        <taxon>Eukaryota</taxon>
        <taxon>Viridiplantae</taxon>
        <taxon>Streptophyta</taxon>
        <taxon>Embryophyta</taxon>
        <taxon>Tracheophyta</taxon>
        <taxon>Spermatophyta</taxon>
        <taxon>Magnoliopsida</taxon>
        <taxon>eudicotyledons</taxon>
        <taxon>Gunneridae</taxon>
        <taxon>Pentapetalae</taxon>
        <taxon>rosids</taxon>
        <taxon>fabids</taxon>
        <taxon>Fabales</taxon>
        <taxon>Fabaceae</taxon>
        <taxon>Papilionoideae</taxon>
        <taxon>50 kb inversion clade</taxon>
        <taxon>NPAAA clade</taxon>
        <taxon>indigoferoid/millettioid clade</taxon>
        <taxon>Phaseoleae</taxon>
        <taxon>Canavalia</taxon>
    </lineage>
</organism>
<reference evidence="2 3" key="1">
    <citation type="submission" date="2024-01" db="EMBL/GenBank/DDBJ databases">
        <title>The genomes of 5 underutilized Papilionoideae crops provide insights into root nodulation and disease resistanc.</title>
        <authorList>
            <person name="Jiang F."/>
        </authorList>
    </citation>
    <scope>NUCLEOTIDE SEQUENCE [LARGE SCALE GENOMIC DNA]</scope>
    <source>
        <strain evidence="2">LVBAO_FW01</strain>
        <tissue evidence="2">Leaves</tissue>
    </source>
</reference>
<evidence type="ECO:0008006" key="4">
    <source>
        <dbReference type="Google" id="ProtNLM"/>
    </source>
</evidence>
<evidence type="ECO:0000256" key="1">
    <source>
        <dbReference type="SAM" id="SignalP"/>
    </source>
</evidence>
<gene>
    <name evidence="2" type="ORF">VNO77_42367</name>
</gene>
<dbReference type="EMBL" id="JAYMYQ010000010">
    <property type="protein sequence ID" value="KAK7308741.1"/>
    <property type="molecule type" value="Genomic_DNA"/>
</dbReference>
<evidence type="ECO:0000313" key="2">
    <source>
        <dbReference type="EMBL" id="KAK7308741.1"/>
    </source>
</evidence>
<accession>A0AAN9K2E1</accession>
<sequence length="72" mass="8132">MIAIFRAHFFPLSPISILNLLLFGSASEAPTHNAAVVDYCSSITMYMHCIQNGRSLLRLNMSDWLKTLEDMI</sequence>
<feature type="chain" id="PRO_5042835930" description="Secreted protein" evidence="1">
    <location>
        <begin position="29"/>
        <end position="72"/>
    </location>
</feature>
<keyword evidence="3" id="KW-1185">Reference proteome</keyword>